<evidence type="ECO:0000313" key="7">
    <source>
        <dbReference type="Proteomes" id="UP000694864"/>
    </source>
</evidence>
<evidence type="ECO:0000256" key="2">
    <source>
        <dbReference type="ARBA" id="ARBA00023015"/>
    </source>
</evidence>
<keyword evidence="2" id="KW-0805">Transcription regulation</keyword>
<feature type="domain" description="TF-B3" evidence="6">
    <location>
        <begin position="1"/>
        <end position="69"/>
    </location>
</feature>
<dbReference type="InterPro" id="IPR039218">
    <property type="entry name" value="REM_fam"/>
</dbReference>
<proteinExistence type="predicted"/>
<evidence type="ECO:0000259" key="6">
    <source>
        <dbReference type="PROSITE" id="PS50863"/>
    </source>
</evidence>
<evidence type="ECO:0000256" key="4">
    <source>
        <dbReference type="ARBA" id="ARBA00023163"/>
    </source>
</evidence>
<dbReference type="RefSeq" id="XP_010489774.1">
    <property type="nucleotide sequence ID" value="XM_010491472.1"/>
</dbReference>
<evidence type="ECO:0000256" key="3">
    <source>
        <dbReference type="ARBA" id="ARBA00023125"/>
    </source>
</evidence>
<comment type="subcellular location">
    <subcellularLocation>
        <location evidence="1">Nucleus</location>
    </subcellularLocation>
</comment>
<dbReference type="Pfam" id="PF02362">
    <property type="entry name" value="B3"/>
    <property type="match status" value="2"/>
</dbReference>
<gene>
    <name evidence="8" type="primary">LOC104767447</name>
</gene>
<sequence length="312" mass="35120">MGGATNEDNAVVKLKSNASDITWQVKIEGRRLTEGWQTFAICHDLRVGGIVVFRHDGGLLFHVTCFGPSCCEIQYDDDDDDVIQISSDSEKNQNTAEAGGSSSDHHSCFVACVTELNLRKDILFLPRGFSRSNGLMDRKCEIILLNKDGTPWTLILSHKPDGEVYIRSGWTSFCFENRLRVNDVLTLKLVQTGTTPVLQLCSSSTTSQCRFLTLTLRPYNLIQLCLPRKFVKANGIEKARKITLLDQYDVKRTTILKPNGKRANMSLGKEWREFCYVNGVNVGESFKLELIKEKEDTATHLLKFCSKVVNFP</sequence>
<reference evidence="8" key="2">
    <citation type="submission" date="2025-08" db="UniProtKB">
        <authorList>
            <consortium name="RefSeq"/>
        </authorList>
    </citation>
    <scope>IDENTIFICATION</scope>
    <source>
        <tissue evidence="8">Leaf</tissue>
    </source>
</reference>
<dbReference type="PROSITE" id="PS50863">
    <property type="entry name" value="B3"/>
    <property type="match status" value="3"/>
</dbReference>
<accession>A0ABM0XRC9</accession>
<keyword evidence="3" id="KW-0238">DNA-binding</keyword>
<dbReference type="CDD" id="cd10017">
    <property type="entry name" value="B3_DNA"/>
    <property type="match status" value="3"/>
</dbReference>
<feature type="domain" description="TF-B3" evidence="6">
    <location>
        <begin position="108"/>
        <end position="203"/>
    </location>
</feature>
<dbReference type="InterPro" id="IPR015300">
    <property type="entry name" value="DNA-bd_pseudobarrel_sf"/>
</dbReference>
<evidence type="ECO:0000313" key="8">
    <source>
        <dbReference type="RefSeq" id="XP_010489774.1"/>
    </source>
</evidence>
<evidence type="ECO:0000256" key="1">
    <source>
        <dbReference type="ARBA" id="ARBA00004123"/>
    </source>
</evidence>
<dbReference type="InterPro" id="IPR003340">
    <property type="entry name" value="B3_DNA-bd"/>
</dbReference>
<dbReference type="Gene3D" id="2.40.330.10">
    <property type="entry name" value="DNA-binding pseudobarrel domain"/>
    <property type="match status" value="3"/>
</dbReference>
<dbReference type="SUPFAM" id="SSF101936">
    <property type="entry name" value="DNA-binding pseudobarrel domain"/>
    <property type="match status" value="3"/>
</dbReference>
<feature type="domain" description="TF-B3" evidence="6">
    <location>
        <begin position="209"/>
        <end position="307"/>
    </location>
</feature>
<keyword evidence="4" id="KW-0804">Transcription</keyword>
<dbReference type="Proteomes" id="UP000694864">
    <property type="component" value="Chromosome 19"/>
</dbReference>
<name>A0ABM0XRC9_CAMSA</name>
<organism evidence="7 8">
    <name type="scientific">Camelina sativa</name>
    <name type="common">False flax</name>
    <name type="synonym">Myagrum sativum</name>
    <dbReference type="NCBI Taxonomy" id="90675"/>
    <lineage>
        <taxon>Eukaryota</taxon>
        <taxon>Viridiplantae</taxon>
        <taxon>Streptophyta</taxon>
        <taxon>Embryophyta</taxon>
        <taxon>Tracheophyta</taxon>
        <taxon>Spermatophyta</taxon>
        <taxon>Magnoliopsida</taxon>
        <taxon>eudicotyledons</taxon>
        <taxon>Gunneridae</taxon>
        <taxon>Pentapetalae</taxon>
        <taxon>rosids</taxon>
        <taxon>malvids</taxon>
        <taxon>Brassicales</taxon>
        <taxon>Brassicaceae</taxon>
        <taxon>Camelineae</taxon>
        <taxon>Camelina</taxon>
    </lineage>
</organism>
<keyword evidence="5" id="KW-0539">Nucleus</keyword>
<evidence type="ECO:0000256" key="5">
    <source>
        <dbReference type="ARBA" id="ARBA00023242"/>
    </source>
</evidence>
<protein>
    <submittedName>
        <fullName evidence="8">B3 domain-containing protein REM14-like</fullName>
    </submittedName>
</protein>
<keyword evidence="7" id="KW-1185">Reference proteome</keyword>
<reference evidence="7" key="1">
    <citation type="journal article" date="2014" name="Nat. Commun.">
        <title>The emerging biofuel crop Camelina sativa retains a highly undifferentiated hexaploid genome structure.</title>
        <authorList>
            <person name="Kagale S."/>
            <person name="Koh C."/>
            <person name="Nixon J."/>
            <person name="Bollina V."/>
            <person name="Clarke W.E."/>
            <person name="Tuteja R."/>
            <person name="Spillane C."/>
            <person name="Robinson S.J."/>
            <person name="Links M.G."/>
            <person name="Clarke C."/>
            <person name="Higgins E.E."/>
            <person name="Huebert T."/>
            <person name="Sharpe A.G."/>
            <person name="Parkin I.A."/>
        </authorList>
    </citation>
    <scope>NUCLEOTIDE SEQUENCE [LARGE SCALE GENOMIC DNA]</scope>
    <source>
        <strain evidence="7">cv. DH55</strain>
    </source>
</reference>
<dbReference type="PANTHER" id="PTHR31674:SF40">
    <property type="entry name" value="TF-B3 DOMAIN-CONTAINING PROTEIN"/>
    <property type="match status" value="1"/>
</dbReference>
<dbReference type="PANTHER" id="PTHR31674">
    <property type="entry name" value="B3 DOMAIN-CONTAINING PROTEIN REM-LIKE 3-RELATED"/>
    <property type="match status" value="1"/>
</dbReference>
<dbReference type="SMART" id="SM01019">
    <property type="entry name" value="B3"/>
    <property type="match status" value="3"/>
</dbReference>
<dbReference type="GeneID" id="104767447"/>